<dbReference type="RefSeq" id="WP_008315290.1">
    <property type="nucleotide sequence ID" value="NZ_KB372778.1"/>
</dbReference>
<dbReference type="Gene3D" id="3.30.9.10">
    <property type="entry name" value="D-Amino Acid Oxidase, subunit A, domain 2"/>
    <property type="match status" value="1"/>
</dbReference>
<comment type="caution">
    <text evidence="4">The sequence shown here is derived from an EMBL/GenBank/DDBJ whole genome shotgun (WGS) entry which is preliminary data.</text>
</comment>
<dbReference type="PATRIC" id="fig|1261130.3.peg.776"/>
<sequence>MEKSITIIGGGVIGLSLAYALIKDGQKVILLDQADGIGTGASYANGAQLSYRYVSPLADQGVILQGLKWLGQSDSPLNLRIKPSLTQWQWLWQFARACSRKTNQINGAHILRLSLLSQSVLTDWREQDALDDFCWQRSGKMIIHRTQKDFDQAAAGIDPKFQSILTPDEIVQKEPSLAHIRDQLSGAIYAPNDETADAYLYCQALLNKLNASPKFTLHTQTRVEDIFQQKGMVTHIVTNHGSMSVDEVVVAAGNGARKLMTPLGIELPIYPLKGYSLTLPFPQESNCVPTTSVTDYGHKTVYAKLGDRLRIAAMVDIGYDNGVRDNRIRALKNIVQQTFPNLYGVESADVWAGLRPSTPKGPPIIGQTHYHNLWLNVGHGSLGFTLAAGSAAVLSQLIGHKSSPIDLTGLTL</sequence>
<dbReference type="Gene3D" id="3.50.50.60">
    <property type="entry name" value="FAD/NAD(P)-binding domain"/>
    <property type="match status" value="2"/>
</dbReference>
<dbReference type="PANTHER" id="PTHR13847:SF280">
    <property type="entry name" value="D-AMINO ACID DEHYDROGENASE"/>
    <property type="match status" value="1"/>
</dbReference>
<reference evidence="4 5" key="1">
    <citation type="journal article" date="2013" name="Genome Announc.">
        <title>Complete Genome Sequence of Wohlfahrtiimonas chitiniclastica Strain SH04, Isolated from Chrysomya megacephala Collected from Pudong International Airport in China.</title>
        <authorList>
            <person name="Cao X.M."/>
            <person name="Chen T."/>
            <person name="Xu L.Z."/>
            <person name="Yao L.S."/>
            <person name="Qi J."/>
            <person name="Zhang X.L."/>
            <person name="Yan Q.L."/>
            <person name="Deng Y.H."/>
            <person name="Guo T.Y."/>
            <person name="Wang J."/>
            <person name="Hu K.X."/>
            <person name="Xu B.L."/>
        </authorList>
    </citation>
    <scope>NUCLEOTIDE SEQUENCE [LARGE SCALE GENOMIC DNA]</scope>
    <source>
        <strain evidence="4 5">SH04</strain>
    </source>
</reference>
<dbReference type="GO" id="GO:0055130">
    <property type="term" value="P:D-alanine catabolic process"/>
    <property type="evidence" value="ECO:0007669"/>
    <property type="project" value="TreeGrafter"/>
</dbReference>
<evidence type="ECO:0000256" key="2">
    <source>
        <dbReference type="ARBA" id="ARBA00023002"/>
    </source>
</evidence>
<comment type="similarity">
    <text evidence="1">Belongs to the DadA oxidoreductase family.</text>
</comment>
<dbReference type="NCBIfam" id="NF001933">
    <property type="entry name" value="PRK00711.1"/>
    <property type="match status" value="1"/>
</dbReference>
<organism evidence="4 5">
    <name type="scientific">Wohlfahrtiimonas chitiniclastica SH04</name>
    <dbReference type="NCBI Taxonomy" id="1261130"/>
    <lineage>
        <taxon>Bacteria</taxon>
        <taxon>Pseudomonadati</taxon>
        <taxon>Pseudomonadota</taxon>
        <taxon>Gammaproteobacteria</taxon>
        <taxon>Cardiobacteriales</taxon>
        <taxon>Ignatzschineriaceae</taxon>
        <taxon>Wohlfahrtiimonas</taxon>
    </lineage>
</organism>
<evidence type="ECO:0000259" key="3">
    <source>
        <dbReference type="Pfam" id="PF01266"/>
    </source>
</evidence>
<accession>L8XWP8</accession>
<keyword evidence="2" id="KW-0560">Oxidoreductase</keyword>
<dbReference type="PANTHER" id="PTHR13847">
    <property type="entry name" value="SARCOSINE DEHYDROGENASE-RELATED"/>
    <property type="match status" value="1"/>
</dbReference>
<gene>
    <name evidence="4" type="ORF">F387_01767</name>
</gene>
<dbReference type="OrthoDB" id="9805337at2"/>
<dbReference type="AlphaFoldDB" id="L8XWP8"/>
<protein>
    <submittedName>
        <fullName evidence="4">D-amino acid dehydrogenase 2 small subunit</fullName>
    </submittedName>
</protein>
<dbReference type="InterPro" id="IPR036188">
    <property type="entry name" value="FAD/NAD-bd_sf"/>
</dbReference>
<dbReference type="GO" id="GO:0008718">
    <property type="term" value="F:D-amino-acid dehydrogenase activity"/>
    <property type="evidence" value="ECO:0007669"/>
    <property type="project" value="TreeGrafter"/>
</dbReference>
<name>L8XWP8_9GAMM</name>
<dbReference type="GO" id="GO:0005737">
    <property type="term" value="C:cytoplasm"/>
    <property type="evidence" value="ECO:0007669"/>
    <property type="project" value="TreeGrafter"/>
</dbReference>
<dbReference type="SUPFAM" id="SSF54373">
    <property type="entry name" value="FAD-linked reductases, C-terminal domain"/>
    <property type="match status" value="1"/>
</dbReference>
<dbReference type="EMBL" id="AOBV01000005">
    <property type="protein sequence ID" value="ELV08448.1"/>
    <property type="molecule type" value="Genomic_DNA"/>
</dbReference>
<feature type="domain" description="FAD dependent oxidoreductase" evidence="3">
    <location>
        <begin position="5"/>
        <end position="397"/>
    </location>
</feature>
<proteinExistence type="inferred from homology"/>
<dbReference type="Proteomes" id="UP000011617">
    <property type="component" value="Unassembled WGS sequence"/>
</dbReference>
<evidence type="ECO:0000313" key="4">
    <source>
        <dbReference type="EMBL" id="ELV08448.1"/>
    </source>
</evidence>
<dbReference type="Pfam" id="PF01266">
    <property type="entry name" value="DAO"/>
    <property type="match status" value="1"/>
</dbReference>
<evidence type="ECO:0000256" key="1">
    <source>
        <dbReference type="ARBA" id="ARBA00009410"/>
    </source>
</evidence>
<dbReference type="HOGENOM" id="CLU_007884_9_2_6"/>
<dbReference type="GO" id="GO:0005886">
    <property type="term" value="C:plasma membrane"/>
    <property type="evidence" value="ECO:0007669"/>
    <property type="project" value="TreeGrafter"/>
</dbReference>
<keyword evidence="5" id="KW-1185">Reference proteome</keyword>
<evidence type="ECO:0000313" key="5">
    <source>
        <dbReference type="Proteomes" id="UP000011617"/>
    </source>
</evidence>
<dbReference type="InterPro" id="IPR006076">
    <property type="entry name" value="FAD-dep_OxRdtase"/>
</dbReference>
<dbReference type="SUPFAM" id="SSF51905">
    <property type="entry name" value="FAD/NAD(P)-binding domain"/>
    <property type="match status" value="1"/>
</dbReference>